<dbReference type="PROSITE" id="PS51257">
    <property type="entry name" value="PROKAR_LIPOPROTEIN"/>
    <property type="match status" value="1"/>
</dbReference>
<protein>
    <recommendedName>
        <fullName evidence="3">CBM-cenC domain-containing protein</fullName>
    </recommendedName>
</protein>
<comment type="caution">
    <text evidence="4">The sequence shown here is derived from an EMBL/GenBank/DDBJ whole genome shotgun (WGS) entry which is preliminary data.</text>
</comment>
<dbReference type="AlphaFoldDB" id="A0A1G1TBY8"/>
<evidence type="ECO:0000259" key="3">
    <source>
        <dbReference type="Pfam" id="PF02018"/>
    </source>
</evidence>
<dbReference type="RefSeq" id="WP_070732519.1">
    <property type="nucleotide sequence ID" value="NZ_MDZC01000017.1"/>
</dbReference>
<dbReference type="EMBL" id="MDZC01000017">
    <property type="protein sequence ID" value="OGX88383.1"/>
    <property type="molecule type" value="Genomic_DNA"/>
</dbReference>
<keyword evidence="5" id="KW-1185">Reference proteome</keyword>
<dbReference type="Proteomes" id="UP000177791">
    <property type="component" value="Unassembled WGS sequence"/>
</dbReference>
<feature type="signal peptide" evidence="2">
    <location>
        <begin position="1"/>
        <end position="20"/>
    </location>
</feature>
<dbReference type="Gene3D" id="2.60.120.260">
    <property type="entry name" value="Galactose-binding domain-like"/>
    <property type="match status" value="1"/>
</dbReference>
<dbReference type="SUPFAM" id="SSF49785">
    <property type="entry name" value="Galactose-binding domain-like"/>
    <property type="match status" value="1"/>
</dbReference>
<evidence type="ECO:0000256" key="1">
    <source>
        <dbReference type="ARBA" id="ARBA00022801"/>
    </source>
</evidence>
<dbReference type="Pfam" id="PF02018">
    <property type="entry name" value="CBM_4_9"/>
    <property type="match status" value="1"/>
</dbReference>
<gene>
    <name evidence="4" type="ORF">BEN48_09870</name>
</gene>
<keyword evidence="1" id="KW-0378">Hydrolase</keyword>
<feature type="domain" description="CBM-cenC" evidence="3">
    <location>
        <begin position="31"/>
        <end position="159"/>
    </location>
</feature>
<feature type="chain" id="PRO_5009579239" description="CBM-cenC domain-containing protein" evidence="2">
    <location>
        <begin position="21"/>
        <end position="183"/>
    </location>
</feature>
<evidence type="ECO:0000313" key="4">
    <source>
        <dbReference type="EMBL" id="OGX88383.1"/>
    </source>
</evidence>
<organism evidence="4 5">
    <name type="scientific">Hymenobacter glacialis</name>
    <dbReference type="NCBI Taxonomy" id="1908236"/>
    <lineage>
        <taxon>Bacteria</taxon>
        <taxon>Pseudomonadati</taxon>
        <taxon>Bacteroidota</taxon>
        <taxon>Cytophagia</taxon>
        <taxon>Cytophagales</taxon>
        <taxon>Hymenobacteraceae</taxon>
        <taxon>Hymenobacter</taxon>
    </lineage>
</organism>
<accession>A0A1G1TBY8</accession>
<keyword evidence="2" id="KW-0732">Signal</keyword>
<dbReference type="InterPro" id="IPR008979">
    <property type="entry name" value="Galactose-bd-like_sf"/>
</dbReference>
<dbReference type="GO" id="GO:0016798">
    <property type="term" value="F:hydrolase activity, acting on glycosyl bonds"/>
    <property type="evidence" value="ECO:0007669"/>
    <property type="project" value="InterPro"/>
</dbReference>
<name>A0A1G1TBY8_9BACT</name>
<proteinExistence type="predicted"/>
<dbReference type="STRING" id="1908236.BEN48_09870"/>
<dbReference type="OrthoDB" id="882450at2"/>
<evidence type="ECO:0000256" key="2">
    <source>
        <dbReference type="SAM" id="SignalP"/>
    </source>
</evidence>
<reference evidence="4 5" key="1">
    <citation type="submission" date="2016-08" db="EMBL/GenBank/DDBJ databases">
        <title>Hymenobacter coccineus sp. nov., Hymenobacter lapidarius sp. nov. and Hymenobacter glacialis sp. nov., isolated from Antarctic soil.</title>
        <authorList>
            <person name="Sedlacek I."/>
            <person name="Kralova S."/>
            <person name="Kyrova K."/>
            <person name="Maslanova I."/>
            <person name="Stankova E."/>
            <person name="Vrbovska V."/>
            <person name="Nemec M."/>
            <person name="Bartak M."/>
            <person name="Svec P."/>
            <person name="Busse H.-J."/>
            <person name="Pantucek R."/>
        </authorList>
    </citation>
    <scope>NUCLEOTIDE SEQUENCE [LARGE SCALE GENOMIC DNA]</scope>
    <source>
        <strain evidence="4 5">CCM 8648</strain>
    </source>
</reference>
<evidence type="ECO:0000313" key="5">
    <source>
        <dbReference type="Proteomes" id="UP000177791"/>
    </source>
</evidence>
<sequence length="183" mass="19853">MGKHLLSSFGLLAGTCLLLASCAGKDDNVKGNLVTRNDFEAVLGWGGNADVSVTSEKAHSGKYSVKVGPQNEYGYTYVNTLGNMSTAKTKSITLSAWVWMPNNQQAATLALSVTRSPEQGTSVFYGGIDLTKAVTKYNTWQKVSQTFTMPDSVQSTNQLKCYLWRTATNENVYADDITISVND</sequence>
<dbReference type="InterPro" id="IPR003305">
    <property type="entry name" value="CenC_carb-bd"/>
</dbReference>